<evidence type="ECO:0000313" key="2">
    <source>
        <dbReference type="EMBL" id="ARQ71942.1"/>
    </source>
</evidence>
<dbReference type="AlphaFoldDB" id="A0A1W7D4K2"/>
<feature type="region of interest" description="Disordered" evidence="1">
    <location>
        <begin position="1"/>
        <end position="20"/>
    </location>
</feature>
<evidence type="ECO:0000313" key="3">
    <source>
        <dbReference type="Proteomes" id="UP000194218"/>
    </source>
</evidence>
<proteinExistence type="predicted"/>
<dbReference type="EMBL" id="CP021121">
    <property type="protein sequence ID" value="ARQ71942.1"/>
    <property type="molecule type" value="Genomic_DNA"/>
</dbReference>
<organism evidence="2 3">
    <name type="scientific">Streptomyces marincola</name>
    <dbReference type="NCBI Taxonomy" id="2878388"/>
    <lineage>
        <taxon>Bacteria</taxon>
        <taxon>Bacillati</taxon>
        <taxon>Actinomycetota</taxon>
        <taxon>Actinomycetes</taxon>
        <taxon>Kitasatosporales</taxon>
        <taxon>Streptomycetaceae</taxon>
        <taxon>Streptomyces</taxon>
    </lineage>
</organism>
<protein>
    <submittedName>
        <fullName evidence="2">Uncharacterized protein</fullName>
    </submittedName>
</protein>
<reference evidence="2 3" key="1">
    <citation type="submission" date="2017-05" db="EMBL/GenBank/DDBJ databases">
        <title>Complete genome sequence of Streptomyces sp. SCSIO 03032 revealed the diverse biosynthetic pathways for its bioactive secondary metabolites.</title>
        <authorList>
            <person name="Ma L."/>
            <person name="Zhu Y."/>
            <person name="Zhang W."/>
            <person name="Zhang G."/>
            <person name="Tian X."/>
            <person name="Zhang S."/>
            <person name="Zhang C."/>
        </authorList>
    </citation>
    <scope>NUCLEOTIDE SEQUENCE [LARGE SCALE GENOMIC DNA]</scope>
    <source>
        <strain evidence="2 3">SCSIO 03032</strain>
    </source>
</reference>
<evidence type="ECO:0000256" key="1">
    <source>
        <dbReference type="SAM" id="MobiDB-lite"/>
    </source>
</evidence>
<dbReference type="KEGG" id="smao:CAG99_26705"/>
<keyword evidence="3" id="KW-1185">Reference proteome</keyword>
<sequence length="60" mass="6393">MPPAAGLVTVTAPPGARASDQQRYGAWMIRLGDYRLVAAENEPGKSSRDRPERAVLTGSP</sequence>
<accession>A0A1W7D4K2</accession>
<gene>
    <name evidence="2" type="ORF">CAG99_26705</name>
</gene>
<feature type="region of interest" description="Disordered" evidence="1">
    <location>
        <begin position="40"/>
        <end position="60"/>
    </location>
</feature>
<dbReference type="RefSeq" id="WP_086161777.1">
    <property type="nucleotide sequence ID" value="NZ_CP021121.1"/>
</dbReference>
<dbReference type="Proteomes" id="UP000194218">
    <property type="component" value="Chromosome"/>
</dbReference>
<name>A0A1W7D4K2_9ACTN</name>
<feature type="compositionally biased region" description="Basic and acidic residues" evidence="1">
    <location>
        <begin position="42"/>
        <end position="53"/>
    </location>
</feature>